<evidence type="ECO:0000259" key="1">
    <source>
        <dbReference type="PROSITE" id="PS50173"/>
    </source>
</evidence>
<dbReference type="PANTHER" id="PTHR11076">
    <property type="entry name" value="DNA REPAIR POLYMERASE UMUC / TRANSFERASE FAMILY MEMBER"/>
    <property type="match status" value="1"/>
</dbReference>
<dbReference type="AlphaFoldDB" id="A0A160VD77"/>
<dbReference type="EMBL" id="FAXC01000043">
    <property type="protein sequence ID" value="CUV08313.1"/>
    <property type="molecule type" value="Genomic_DNA"/>
</dbReference>
<dbReference type="Gene3D" id="3.40.1170.60">
    <property type="match status" value="1"/>
</dbReference>
<dbReference type="EC" id="2.7.7.7" evidence="2"/>
<dbReference type="GO" id="GO:0009432">
    <property type="term" value="P:SOS response"/>
    <property type="evidence" value="ECO:0007669"/>
    <property type="project" value="TreeGrafter"/>
</dbReference>
<dbReference type="InterPro" id="IPR001126">
    <property type="entry name" value="UmuC"/>
</dbReference>
<name>A0A160VD77_9ZZZZ</name>
<dbReference type="PROSITE" id="PS50173">
    <property type="entry name" value="UMUC"/>
    <property type="match status" value="1"/>
</dbReference>
<sequence length="387" mass="43719">MERSVFHIRLQNFEVQAERILDASLRTRPIAVISSHHQNGTIIALSREAEAEGLCQGMKVSLARKISHSALLMPYNSTLYARMHHYVKRIVTNYSPLVEPTIFGQYYLDMSGMEAIHHTKMQAGYHISNDIHGKTGLAGQIGISANKLISYITTAVIPEKIHKVNAGDEPKFLAPLTTEVLPTVQEQSVQRLVRFLHLKEVQHIQTIVANEAASLVLFRKYHAKLAMEAWGKDTAMVTPPAQKDHIVEQTILKQDTNDEELLRAVTKHLAEQVAFRLRYKRQVARSITVTVHYTDGYQFNKKGAATQNDNHTINTLCLNLLQRANQRRNRIRAVVIDATDMKSIANQLMLFRDKGVKDQSLTNAVDTLRIKYGFGSIQSASHLNITR</sequence>
<dbReference type="SUPFAM" id="SSF100879">
    <property type="entry name" value="Lesion bypass DNA polymerase (Y-family), little finger domain"/>
    <property type="match status" value="1"/>
</dbReference>
<dbReference type="GO" id="GO:0006281">
    <property type="term" value="P:DNA repair"/>
    <property type="evidence" value="ECO:0007669"/>
    <property type="project" value="InterPro"/>
</dbReference>
<dbReference type="GO" id="GO:0005829">
    <property type="term" value="C:cytosol"/>
    <property type="evidence" value="ECO:0007669"/>
    <property type="project" value="TreeGrafter"/>
</dbReference>
<dbReference type="InterPro" id="IPR036775">
    <property type="entry name" value="DNA_pol_Y-fam_lit_finger_sf"/>
</dbReference>
<proteinExistence type="predicted"/>
<dbReference type="Gene3D" id="3.30.1490.100">
    <property type="entry name" value="DNA polymerase, Y-family, little finger domain"/>
    <property type="match status" value="1"/>
</dbReference>
<dbReference type="Pfam" id="PF11799">
    <property type="entry name" value="IMS_C"/>
    <property type="match status" value="1"/>
</dbReference>
<dbReference type="GO" id="GO:0003887">
    <property type="term" value="F:DNA-directed DNA polymerase activity"/>
    <property type="evidence" value="ECO:0007669"/>
    <property type="project" value="UniProtKB-EC"/>
</dbReference>
<keyword evidence="2" id="KW-0808">Transferase</keyword>
<keyword evidence="2" id="KW-0548">Nucleotidyltransferase</keyword>
<gene>
    <name evidence="2" type="ORF">MGWOODY_Mmi851</name>
</gene>
<dbReference type="InterPro" id="IPR017961">
    <property type="entry name" value="DNA_pol_Y-fam_little_finger"/>
</dbReference>
<dbReference type="SUPFAM" id="SSF56672">
    <property type="entry name" value="DNA/RNA polymerases"/>
    <property type="match status" value="1"/>
</dbReference>
<dbReference type="InterPro" id="IPR043128">
    <property type="entry name" value="Rev_trsase/Diguanyl_cyclase"/>
</dbReference>
<feature type="domain" description="UmuC" evidence="1">
    <location>
        <begin position="5"/>
        <end position="154"/>
    </location>
</feature>
<dbReference type="InterPro" id="IPR043502">
    <property type="entry name" value="DNA/RNA_pol_sf"/>
</dbReference>
<dbReference type="GO" id="GO:0042276">
    <property type="term" value="P:error-prone translesion synthesis"/>
    <property type="evidence" value="ECO:0007669"/>
    <property type="project" value="TreeGrafter"/>
</dbReference>
<organism evidence="2">
    <name type="scientific">hydrothermal vent metagenome</name>
    <dbReference type="NCBI Taxonomy" id="652676"/>
    <lineage>
        <taxon>unclassified sequences</taxon>
        <taxon>metagenomes</taxon>
        <taxon>ecological metagenomes</taxon>
    </lineage>
</organism>
<dbReference type="Gene3D" id="3.30.70.270">
    <property type="match status" value="1"/>
</dbReference>
<dbReference type="PANTHER" id="PTHR11076:SF33">
    <property type="entry name" value="DNA POLYMERASE KAPPA"/>
    <property type="match status" value="1"/>
</dbReference>
<protein>
    <submittedName>
        <fullName evidence="2">DNA polymerase IV</fullName>
        <ecNumber evidence="2">2.7.7.7</ecNumber>
    </submittedName>
</protein>
<evidence type="ECO:0000313" key="2">
    <source>
        <dbReference type="EMBL" id="CUV08313.1"/>
    </source>
</evidence>
<dbReference type="GO" id="GO:0003684">
    <property type="term" value="F:damaged DNA binding"/>
    <property type="evidence" value="ECO:0007669"/>
    <property type="project" value="InterPro"/>
</dbReference>
<accession>A0A160VD77</accession>
<dbReference type="InterPro" id="IPR050116">
    <property type="entry name" value="DNA_polymerase-Y"/>
</dbReference>
<dbReference type="Pfam" id="PF00817">
    <property type="entry name" value="IMS"/>
    <property type="match status" value="1"/>
</dbReference>
<reference evidence="2" key="1">
    <citation type="submission" date="2015-10" db="EMBL/GenBank/DDBJ databases">
        <authorList>
            <person name="Gilbert D.G."/>
        </authorList>
    </citation>
    <scope>NUCLEOTIDE SEQUENCE</scope>
</reference>